<dbReference type="GO" id="GO:0071011">
    <property type="term" value="C:precatalytic spliceosome"/>
    <property type="evidence" value="ECO:0007669"/>
    <property type="project" value="TreeGrafter"/>
</dbReference>
<dbReference type="InterPro" id="IPR012677">
    <property type="entry name" value="Nucleotide-bd_a/b_plait_sf"/>
</dbReference>
<feature type="compositionally biased region" description="Basic and acidic residues" evidence="6">
    <location>
        <begin position="332"/>
        <end position="361"/>
    </location>
</feature>
<dbReference type="SMART" id="SM00360">
    <property type="entry name" value="RRM"/>
    <property type="match status" value="1"/>
</dbReference>
<feature type="region of interest" description="Disordered" evidence="6">
    <location>
        <begin position="240"/>
        <end position="375"/>
    </location>
</feature>
<dbReference type="GO" id="GO:0003729">
    <property type="term" value="F:mRNA binding"/>
    <property type="evidence" value="ECO:0007669"/>
    <property type="project" value="TreeGrafter"/>
</dbReference>
<dbReference type="EMBL" id="JPKY01000001">
    <property type="protein sequence ID" value="KFH49001.1"/>
    <property type="molecule type" value="Genomic_DNA"/>
</dbReference>
<dbReference type="Gene3D" id="3.30.70.330">
    <property type="match status" value="1"/>
</dbReference>
<evidence type="ECO:0000259" key="7">
    <source>
        <dbReference type="PROSITE" id="PS50102"/>
    </source>
</evidence>
<dbReference type="AlphaFoldDB" id="A0A086TI19"/>
<dbReference type="STRING" id="857340.A0A086TI19"/>
<dbReference type="GO" id="GO:0000398">
    <property type="term" value="P:mRNA splicing, via spliceosome"/>
    <property type="evidence" value="ECO:0007669"/>
    <property type="project" value="TreeGrafter"/>
</dbReference>
<dbReference type="InterPro" id="IPR051183">
    <property type="entry name" value="U1_U11-U12_snRNP_70-35kDa"/>
</dbReference>
<protein>
    <submittedName>
        <fullName evidence="8">U1 small nuclear ribonucleoprotein 70 kDa-like protein</fullName>
    </submittedName>
</protein>
<feature type="domain" description="RRM" evidence="7">
    <location>
        <begin position="102"/>
        <end position="185"/>
    </location>
</feature>
<dbReference type="PANTHER" id="PTHR13952">
    <property type="entry name" value="U1 SMALL NUCLEAR RIBONUCLEOPROTEIN 70 KD"/>
    <property type="match status" value="1"/>
</dbReference>
<dbReference type="FunFam" id="3.30.70.330:FF:000298">
    <property type="entry name" value="U1 small nuclear ribonucleoprotein 70 kDa"/>
    <property type="match status" value="1"/>
</dbReference>
<dbReference type="InterPro" id="IPR000504">
    <property type="entry name" value="RRM_dom"/>
</dbReference>
<feature type="compositionally biased region" description="Low complexity" evidence="6">
    <location>
        <begin position="263"/>
        <end position="275"/>
    </location>
</feature>
<evidence type="ECO:0000256" key="4">
    <source>
        <dbReference type="ARBA" id="ARBA00023274"/>
    </source>
</evidence>
<dbReference type="PANTHER" id="PTHR13952:SF5">
    <property type="entry name" value="U1 SMALL NUCLEAR RIBONUCLEOPROTEIN 70 KDA"/>
    <property type="match status" value="1"/>
</dbReference>
<comment type="caution">
    <text evidence="8">The sequence shown here is derived from an EMBL/GenBank/DDBJ whole genome shotgun (WGS) entry which is preliminary data.</text>
</comment>
<keyword evidence="3" id="KW-0539">Nucleus</keyword>
<dbReference type="Pfam" id="PF12220">
    <property type="entry name" value="U1snRNP70_N"/>
    <property type="match status" value="1"/>
</dbReference>
<keyword evidence="4 8" id="KW-0687">Ribonucleoprotein</keyword>
<dbReference type="PROSITE" id="PS50102">
    <property type="entry name" value="RRM"/>
    <property type="match status" value="1"/>
</dbReference>
<sequence length="375" mass="42426">MTDKLPPQLLALFAARPPLRFLEHPDYAPEKRKTATVSGVAAFLPELQKYKETDDYQPTESWLQARDRKIREKKAAVEALRRDAPKTYKPNEDPNIRGDAFKTMIVARLSYEADERDLEREFGRFGPIERIRIVKDTHAHEKPNKKKKPHRGYAFVVFEREKDMRDACDGMRIKDRNVKLDVERGRTVKAWLPRRYGGGLGGRGYTKAMLARPPGGGYGGGYRGGYKGFDGGRGRGGFRGGFGGRGGFRRDGGGFGGRDDRNGYGAPSGAPSGPGFDRRNGDRHFSGGYDRDGGRSYDDRRDDRRDFRGGGRDGGRFGDRGDRRTGSNSEPIGRREGGYRDHRDRDHDRPPRDDDSRKRGYDGGGYDESRKHRRY</sequence>
<dbReference type="SUPFAM" id="SSF54928">
    <property type="entry name" value="RNA-binding domain, RBD"/>
    <property type="match status" value="1"/>
</dbReference>
<evidence type="ECO:0000256" key="6">
    <source>
        <dbReference type="SAM" id="MobiDB-lite"/>
    </source>
</evidence>
<dbReference type="Proteomes" id="UP000029964">
    <property type="component" value="Unassembled WGS sequence"/>
</dbReference>
<feature type="compositionally biased region" description="Basic and acidic residues" evidence="6">
    <location>
        <begin position="248"/>
        <end position="262"/>
    </location>
</feature>
<comment type="subcellular location">
    <subcellularLocation>
        <location evidence="1">Nucleus</location>
    </subcellularLocation>
</comment>
<dbReference type="OrthoDB" id="4207594at2759"/>
<proteinExistence type="predicted"/>
<evidence type="ECO:0000313" key="8">
    <source>
        <dbReference type="EMBL" id="KFH49001.1"/>
    </source>
</evidence>
<gene>
    <name evidence="8" type="ORF">ACRE_001020</name>
</gene>
<dbReference type="InterPro" id="IPR035979">
    <property type="entry name" value="RBD_domain_sf"/>
</dbReference>
<dbReference type="GO" id="GO:0071004">
    <property type="term" value="C:U2-type prespliceosome"/>
    <property type="evidence" value="ECO:0007669"/>
    <property type="project" value="TreeGrafter"/>
</dbReference>
<feature type="compositionally biased region" description="Basic and acidic residues" evidence="6">
    <location>
        <begin position="276"/>
        <end position="325"/>
    </location>
</feature>
<keyword evidence="9" id="KW-1185">Reference proteome</keyword>
<reference evidence="9" key="1">
    <citation type="journal article" date="2014" name="Genome Announc.">
        <title>Genome sequence and annotation of Acremonium chrysogenum, producer of the beta-lactam antibiotic cephalosporin C.</title>
        <authorList>
            <person name="Terfehr D."/>
            <person name="Dahlmann T.A."/>
            <person name="Specht T."/>
            <person name="Zadra I."/>
            <person name="Kuernsteiner H."/>
            <person name="Kueck U."/>
        </authorList>
    </citation>
    <scope>NUCLEOTIDE SEQUENCE [LARGE SCALE GENOMIC DNA]</scope>
    <source>
        <strain evidence="9">ATCC 11550 / CBS 779.69 / DSM 880 / IAM 14645 / JCM 23072 / IMI 49137</strain>
    </source>
</reference>
<evidence type="ECO:0000256" key="1">
    <source>
        <dbReference type="ARBA" id="ARBA00004123"/>
    </source>
</evidence>
<dbReference type="GO" id="GO:0030619">
    <property type="term" value="F:U1 snRNA binding"/>
    <property type="evidence" value="ECO:0007669"/>
    <property type="project" value="TreeGrafter"/>
</dbReference>
<accession>A0A086TI19</accession>
<dbReference type="Pfam" id="PF00076">
    <property type="entry name" value="RRM_1"/>
    <property type="match status" value="1"/>
</dbReference>
<dbReference type="InterPro" id="IPR022023">
    <property type="entry name" value="U1snRNP70_N"/>
</dbReference>
<evidence type="ECO:0000256" key="5">
    <source>
        <dbReference type="PROSITE-ProRule" id="PRU00176"/>
    </source>
</evidence>
<dbReference type="HOGENOM" id="CLU_045151_0_1_1"/>
<keyword evidence="2 5" id="KW-0694">RNA-binding</keyword>
<evidence type="ECO:0000313" key="9">
    <source>
        <dbReference type="Proteomes" id="UP000029964"/>
    </source>
</evidence>
<name>A0A086TI19_HAPC1</name>
<evidence type="ECO:0000256" key="3">
    <source>
        <dbReference type="ARBA" id="ARBA00023242"/>
    </source>
</evidence>
<evidence type="ECO:0000256" key="2">
    <source>
        <dbReference type="ARBA" id="ARBA00022884"/>
    </source>
</evidence>
<organism evidence="8 9">
    <name type="scientific">Hapsidospora chrysogenum (strain ATCC 11550 / CBS 779.69 / DSM 880 / IAM 14645 / JCM 23072 / IMI 49137)</name>
    <name type="common">Acremonium chrysogenum</name>
    <dbReference type="NCBI Taxonomy" id="857340"/>
    <lineage>
        <taxon>Eukaryota</taxon>
        <taxon>Fungi</taxon>
        <taxon>Dikarya</taxon>
        <taxon>Ascomycota</taxon>
        <taxon>Pezizomycotina</taxon>
        <taxon>Sordariomycetes</taxon>
        <taxon>Hypocreomycetidae</taxon>
        <taxon>Hypocreales</taxon>
        <taxon>Bionectriaceae</taxon>
        <taxon>Hapsidospora</taxon>
    </lineage>
</organism>
<dbReference type="GO" id="GO:0005685">
    <property type="term" value="C:U1 snRNP"/>
    <property type="evidence" value="ECO:0007669"/>
    <property type="project" value="TreeGrafter"/>
</dbReference>